<evidence type="ECO:0000256" key="1">
    <source>
        <dbReference type="SAM" id="Coils"/>
    </source>
</evidence>
<protein>
    <submittedName>
        <fullName evidence="2">Uncharacterized protein</fullName>
    </submittedName>
</protein>
<keyword evidence="1" id="KW-0175">Coiled coil</keyword>
<dbReference type="EMBL" id="JAPFFF010000003">
    <property type="protein sequence ID" value="KAK8894742.1"/>
    <property type="molecule type" value="Genomic_DNA"/>
</dbReference>
<name>A0ABR2KUF3_9EUKA</name>
<comment type="caution">
    <text evidence="2">The sequence shown here is derived from an EMBL/GenBank/DDBJ whole genome shotgun (WGS) entry which is preliminary data.</text>
</comment>
<keyword evidence="3" id="KW-1185">Reference proteome</keyword>
<dbReference type="Proteomes" id="UP001470230">
    <property type="component" value="Unassembled WGS sequence"/>
</dbReference>
<proteinExistence type="predicted"/>
<evidence type="ECO:0000313" key="2">
    <source>
        <dbReference type="EMBL" id="KAK8894742.1"/>
    </source>
</evidence>
<feature type="coiled-coil region" evidence="1">
    <location>
        <begin position="2"/>
        <end position="65"/>
    </location>
</feature>
<accession>A0ABR2KUF3</accession>
<organism evidence="2 3">
    <name type="scientific">Tritrichomonas musculus</name>
    <dbReference type="NCBI Taxonomy" id="1915356"/>
    <lineage>
        <taxon>Eukaryota</taxon>
        <taxon>Metamonada</taxon>
        <taxon>Parabasalia</taxon>
        <taxon>Tritrichomonadida</taxon>
        <taxon>Tritrichomonadidae</taxon>
        <taxon>Tritrichomonas</taxon>
    </lineage>
</organism>
<sequence length="178" mass="21402">MRNNQIQILKRLREEYQQQKQVHEKMMQEENKFYKNSKSMEIQRHNEAITQMEQAQAERIQAVKEQEDEYMKQILQIRMRHAQEKKKIERNRQHELKIIEESRFPVGSERVEYEEPEMVPDAIYAEAVLTELFRLRNKNNDGFTEAKKNSLTQRIKMLSDAINSQSRAIHSLIDRGTL</sequence>
<gene>
    <name evidence="2" type="ORF">M9Y10_023179</name>
</gene>
<reference evidence="2 3" key="1">
    <citation type="submission" date="2024-04" db="EMBL/GenBank/DDBJ databases">
        <title>Tritrichomonas musculus Genome.</title>
        <authorList>
            <person name="Alves-Ferreira E."/>
            <person name="Grigg M."/>
            <person name="Lorenzi H."/>
            <person name="Galac M."/>
        </authorList>
    </citation>
    <scope>NUCLEOTIDE SEQUENCE [LARGE SCALE GENOMIC DNA]</scope>
    <source>
        <strain evidence="2 3">EAF2021</strain>
    </source>
</reference>
<evidence type="ECO:0000313" key="3">
    <source>
        <dbReference type="Proteomes" id="UP001470230"/>
    </source>
</evidence>